<dbReference type="AlphaFoldDB" id="A0A221UYT5"/>
<dbReference type="PROSITE" id="PS51257">
    <property type="entry name" value="PROKAR_LIPOPROTEIN"/>
    <property type="match status" value="1"/>
</dbReference>
<evidence type="ECO:0000256" key="3">
    <source>
        <dbReference type="ARBA" id="ARBA00022729"/>
    </source>
</evidence>
<dbReference type="Gene3D" id="1.25.40.390">
    <property type="match status" value="1"/>
</dbReference>
<evidence type="ECO:0000259" key="7">
    <source>
        <dbReference type="Pfam" id="PF07980"/>
    </source>
</evidence>
<proteinExistence type="inferred from homology"/>
<dbReference type="Proteomes" id="UP000204551">
    <property type="component" value="Chromosome"/>
</dbReference>
<keyword evidence="5" id="KW-0998">Cell outer membrane</keyword>
<gene>
    <name evidence="9" type="ORF">AREALGSMS7_02991</name>
</gene>
<dbReference type="eggNOG" id="COG1435">
    <property type="taxonomic scope" value="Bacteria"/>
</dbReference>
<name>A0A221UYT5_9FLAO</name>
<evidence type="ECO:0000313" key="10">
    <source>
        <dbReference type="Proteomes" id="UP000204551"/>
    </source>
</evidence>
<evidence type="ECO:0000256" key="5">
    <source>
        <dbReference type="ARBA" id="ARBA00023237"/>
    </source>
</evidence>
<protein>
    <submittedName>
        <fullName evidence="9">SusD-like protein</fullName>
    </submittedName>
</protein>
<dbReference type="InterPro" id="IPR012944">
    <property type="entry name" value="SusD_RagB_dom"/>
</dbReference>
<comment type="similarity">
    <text evidence="2">Belongs to the SusD family.</text>
</comment>
<sequence length="550" mass="61676">MKNIIILFALIGLLASCSDEFLEKEPFGELTDDQVELPENIESLVISAYSILNGQGNEASNAFNSPASNWSFGDVLSDDAYKGGGGTGDQNQIHRMEIYNIDGQIIDVVQKWSVLYEGVYRANTVLKALKNTTEFDEATKTQRVAEMRFLRGHFYFELKKLYNRISYTDEDGNYLSNTQITPEEIWTKIEDDFNAAIAVLPETQADPGRPTKYAAWAYLSKTYLYQGEWQLASDAADEVISKGGYSLTPNFSEIFIPENDNGEEIVFAIQYSINDGSPSNYNGSIGDRLMPPGGPRYAAYGFLRPSQNLVNAYKTDVEGMPIIGNDDVTETDNVDPRLDVTIGRPGIPYKDLEINYEESWARDLATYGPYSPKKRVISANHPAYLQSWPYVTAANYSIIRYADVLLWKAEAEIELENLEEGRTYINMIRERAKTGSYIQNLEGTANAANYLIDTYDDPFTSKEEATIALRTERRLEMAHEGHRFFDLVRWGIAADVINTYLAKEQIARGFLTGATFVVGKHEYMPIPQSQIDAGGKDESGNALTTQNPGY</sequence>
<dbReference type="SUPFAM" id="SSF48452">
    <property type="entry name" value="TPR-like"/>
    <property type="match status" value="1"/>
</dbReference>
<dbReference type="Pfam" id="PF07980">
    <property type="entry name" value="SusD_RagB"/>
    <property type="match status" value="1"/>
</dbReference>
<evidence type="ECO:0000256" key="2">
    <source>
        <dbReference type="ARBA" id="ARBA00006275"/>
    </source>
</evidence>
<dbReference type="Pfam" id="PF14322">
    <property type="entry name" value="SusD-like_3"/>
    <property type="match status" value="1"/>
</dbReference>
<dbReference type="EMBL" id="CP022515">
    <property type="protein sequence ID" value="ASO06423.1"/>
    <property type="molecule type" value="Genomic_DNA"/>
</dbReference>
<reference evidence="9 10" key="1">
    <citation type="submission" date="2017-07" db="EMBL/GenBank/DDBJ databases">
        <title>Genome Sequence of Arenibacter algicola Strain SMS7 Isolated from a culture of the Diatom Skeletonema marinoi.</title>
        <authorList>
            <person name="Topel M."/>
            <person name="Pinder M.I.M."/>
            <person name="Johansson O.N."/>
            <person name="Kourtchenko O."/>
            <person name="Godhe A."/>
            <person name="Clarke A.K."/>
        </authorList>
    </citation>
    <scope>NUCLEOTIDE SEQUENCE [LARGE SCALE GENOMIC DNA]</scope>
    <source>
        <strain evidence="9 10">SMS7</strain>
    </source>
</reference>
<keyword evidence="4" id="KW-0472">Membrane</keyword>
<dbReference type="GO" id="GO:0009279">
    <property type="term" value="C:cell outer membrane"/>
    <property type="evidence" value="ECO:0007669"/>
    <property type="project" value="UniProtKB-SubCell"/>
</dbReference>
<evidence type="ECO:0000256" key="4">
    <source>
        <dbReference type="ARBA" id="ARBA00023136"/>
    </source>
</evidence>
<accession>A0A221UYT5</accession>
<dbReference type="STRING" id="616991.GCA_000733925_01356"/>
<dbReference type="KEGG" id="aalg:AREALGSMS7_02991"/>
<feature type="domain" description="RagB/SusD" evidence="7">
    <location>
        <begin position="264"/>
        <end position="550"/>
    </location>
</feature>
<dbReference type="InterPro" id="IPR011990">
    <property type="entry name" value="TPR-like_helical_dom_sf"/>
</dbReference>
<evidence type="ECO:0000256" key="6">
    <source>
        <dbReference type="SAM" id="MobiDB-lite"/>
    </source>
</evidence>
<feature type="compositionally biased region" description="Polar residues" evidence="6">
    <location>
        <begin position="541"/>
        <end position="550"/>
    </location>
</feature>
<organism evidence="9 10">
    <name type="scientific">Arenibacter algicola</name>
    <dbReference type="NCBI Taxonomy" id="616991"/>
    <lineage>
        <taxon>Bacteria</taxon>
        <taxon>Pseudomonadati</taxon>
        <taxon>Bacteroidota</taxon>
        <taxon>Flavobacteriia</taxon>
        <taxon>Flavobacteriales</taxon>
        <taxon>Flavobacteriaceae</taxon>
        <taxon>Arenibacter</taxon>
    </lineage>
</organism>
<dbReference type="RefSeq" id="WP_093978914.1">
    <property type="nucleotide sequence ID" value="NZ_CP022515.1"/>
</dbReference>
<dbReference type="InterPro" id="IPR033985">
    <property type="entry name" value="SusD-like_N"/>
</dbReference>
<evidence type="ECO:0000259" key="8">
    <source>
        <dbReference type="Pfam" id="PF14322"/>
    </source>
</evidence>
<feature type="region of interest" description="Disordered" evidence="6">
    <location>
        <begin position="528"/>
        <end position="550"/>
    </location>
</feature>
<feature type="domain" description="SusD-like N-terminal" evidence="8">
    <location>
        <begin position="20"/>
        <end position="224"/>
    </location>
</feature>
<keyword evidence="3" id="KW-0732">Signal</keyword>
<evidence type="ECO:0000256" key="1">
    <source>
        <dbReference type="ARBA" id="ARBA00004442"/>
    </source>
</evidence>
<evidence type="ECO:0000313" key="9">
    <source>
        <dbReference type="EMBL" id="ASO06423.1"/>
    </source>
</evidence>
<comment type="subcellular location">
    <subcellularLocation>
        <location evidence="1">Cell outer membrane</location>
    </subcellularLocation>
</comment>